<organism evidence="1 2">
    <name type="scientific">Neurospora tetrasperma (strain FGSC 2508 / ATCC MYA-4615 / P0657)</name>
    <dbReference type="NCBI Taxonomy" id="510951"/>
    <lineage>
        <taxon>Eukaryota</taxon>
        <taxon>Fungi</taxon>
        <taxon>Dikarya</taxon>
        <taxon>Ascomycota</taxon>
        <taxon>Pezizomycotina</taxon>
        <taxon>Sordariomycetes</taxon>
        <taxon>Sordariomycetidae</taxon>
        <taxon>Sordariales</taxon>
        <taxon>Sordariaceae</taxon>
        <taxon>Neurospora</taxon>
    </lineage>
</organism>
<reference evidence="2" key="1">
    <citation type="journal article" date="2011" name="Genetics">
        <title>Massive changes in genome architecture accompany the transition to self-fertility in the filamentous fungus Neurospora tetrasperma.</title>
        <authorList>
            <person name="Ellison C.E."/>
            <person name="Stajich J.E."/>
            <person name="Jacobson D.J."/>
            <person name="Natvig D.O."/>
            <person name="Lapidus A."/>
            <person name="Foster B."/>
            <person name="Aerts A."/>
            <person name="Riley R."/>
            <person name="Lindquist E.A."/>
            <person name="Grigoriev I.V."/>
            <person name="Taylor J.W."/>
        </authorList>
    </citation>
    <scope>NUCLEOTIDE SEQUENCE [LARGE SCALE GENOMIC DNA]</scope>
    <source>
        <strain evidence="2">FGSC 2508 / P0657</strain>
    </source>
</reference>
<dbReference type="AlphaFoldDB" id="F8MCF3"/>
<sequence length="260" mass="28303">MPFSKTTTGSCHHRPSLGTYVVYTVSTDRPVLWRGGRYLGSKDGEASDQKLLKPPMRARDFLLSFVHCKQPPGIRPSSIYDSLQFSFIWVTLQIPSNSTFLIAHRLVIGTKRRNPVGSLATQHQAVVVAHQDIVQVLGFKCHPYHVPSASYNCPSSSSSSSSTPRLSSVRRMYTSTLASGTNCSHEASTNRDRPNRLVNCPIVRTLKPATGNSTVSPSTVLRDYTVLARLARFGSSLPIVNKGLGCAPSIAPRPPICLAA</sequence>
<dbReference type="RefSeq" id="XP_009847734.1">
    <property type="nucleotide sequence ID" value="XM_009849432.1"/>
</dbReference>
<gene>
    <name evidence="1" type="ORF">NEUTE1DRAFT_107080</name>
</gene>
<evidence type="ECO:0000313" key="2">
    <source>
        <dbReference type="Proteomes" id="UP000008065"/>
    </source>
</evidence>
<keyword evidence="2" id="KW-1185">Reference proteome</keyword>
<dbReference type="HOGENOM" id="CLU_1185302_0_0_1"/>
<dbReference type="GeneID" id="20822320"/>
<name>F8MCF3_NEUT8</name>
<dbReference type="KEGG" id="nte:NEUTE1DRAFT107080"/>
<dbReference type="VEuPathDB" id="FungiDB:NEUTE1DRAFT_107080"/>
<dbReference type="Proteomes" id="UP000008065">
    <property type="component" value="Unassembled WGS sequence"/>
</dbReference>
<protein>
    <submittedName>
        <fullName evidence="1">Uncharacterized protein</fullName>
    </submittedName>
</protein>
<evidence type="ECO:0000313" key="1">
    <source>
        <dbReference type="EMBL" id="EGO60454.1"/>
    </source>
</evidence>
<dbReference type="EMBL" id="GL891302">
    <property type="protein sequence ID" value="EGO60454.1"/>
    <property type="molecule type" value="Genomic_DNA"/>
</dbReference>
<proteinExistence type="predicted"/>
<accession>F8MCF3</accession>